<dbReference type="Proteomes" id="UP000554837">
    <property type="component" value="Unassembled WGS sequence"/>
</dbReference>
<proteinExistence type="predicted"/>
<keyword evidence="2" id="KW-1185">Reference proteome</keyword>
<dbReference type="RefSeq" id="WP_138854873.1">
    <property type="nucleotide sequence ID" value="NZ_CP040709.1"/>
</dbReference>
<dbReference type="AlphaFoldDB" id="A0A840S698"/>
<protein>
    <submittedName>
        <fullName evidence="1">Uncharacterized protein</fullName>
    </submittedName>
</protein>
<name>A0A840S698_9BURK</name>
<gene>
    <name evidence="1" type="ORF">HNQ51_002431</name>
</gene>
<dbReference type="OrthoDB" id="9182641at2"/>
<comment type="caution">
    <text evidence="1">The sequence shown here is derived from an EMBL/GenBank/DDBJ whole genome shotgun (WGS) entry which is preliminary data.</text>
</comment>
<evidence type="ECO:0000313" key="2">
    <source>
        <dbReference type="Proteomes" id="UP000554837"/>
    </source>
</evidence>
<reference evidence="1 2" key="1">
    <citation type="submission" date="2020-08" db="EMBL/GenBank/DDBJ databases">
        <title>Genomic Encyclopedia of Type Strains, Phase IV (KMG-IV): sequencing the most valuable type-strain genomes for metagenomic binning, comparative biology and taxonomic classification.</title>
        <authorList>
            <person name="Goeker M."/>
        </authorList>
    </citation>
    <scope>NUCLEOTIDE SEQUENCE [LARGE SCALE GENOMIC DNA]</scope>
    <source>
        <strain evidence="1 2">DSM 23958</strain>
    </source>
</reference>
<organism evidence="1 2">
    <name type="scientific">Inhella inkyongensis</name>
    <dbReference type="NCBI Taxonomy" id="392593"/>
    <lineage>
        <taxon>Bacteria</taxon>
        <taxon>Pseudomonadati</taxon>
        <taxon>Pseudomonadota</taxon>
        <taxon>Betaproteobacteria</taxon>
        <taxon>Burkholderiales</taxon>
        <taxon>Sphaerotilaceae</taxon>
        <taxon>Inhella</taxon>
    </lineage>
</organism>
<dbReference type="EMBL" id="JACHHO010000003">
    <property type="protein sequence ID" value="MBB5205112.1"/>
    <property type="molecule type" value="Genomic_DNA"/>
</dbReference>
<evidence type="ECO:0000313" key="1">
    <source>
        <dbReference type="EMBL" id="MBB5205112.1"/>
    </source>
</evidence>
<sequence length="73" mass="8175">MGNRLGTARPEGMWKLVFYERTGKRMTVDKTAPWLPSKAAAQSWAQFYIRQGYFVGLQAQDGSVERLTPGLPG</sequence>
<accession>A0A840S698</accession>